<feature type="region of interest" description="Disordered" evidence="2">
    <location>
        <begin position="34"/>
        <end position="56"/>
    </location>
</feature>
<dbReference type="GO" id="GO:0051087">
    <property type="term" value="F:protein-folding chaperone binding"/>
    <property type="evidence" value="ECO:0007669"/>
    <property type="project" value="InterPro"/>
</dbReference>
<dbReference type="InterPro" id="IPR026697">
    <property type="entry name" value="DNAAF6"/>
</dbReference>
<dbReference type="InterPro" id="IPR041442">
    <property type="entry name" value="PIH1D1/2/3_CS-like"/>
</dbReference>
<gene>
    <name evidence="4" type="ORF">PECUL_23A018744</name>
</gene>
<dbReference type="PANTHER" id="PTHR21083:SF0">
    <property type="entry name" value="DYNEIN AXONEMAL ASSEMBLY FACTOR 6"/>
    <property type="match status" value="1"/>
</dbReference>
<dbReference type="AlphaFoldDB" id="A0AAD1T160"/>
<evidence type="ECO:0000313" key="4">
    <source>
        <dbReference type="EMBL" id="CAH2315922.1"/>
    </source>
</evidence>
<name>A0AAD1T160_PELCU</name>
<evidence type="ECO:0000313" key="5">
    <source>
        <dbReference type="Proteomes" id="UP001295444"/>
    </source>
</evidence>
<evidence type="ECO:0000259" key="3">
    <source>
        <dbReference type="Pfam" id="PF18201"/>
    </source>
</evidence>
<proteinExistence type="inferred from homology"/>
<organism evidence="4 5">
    <name type="scientific">Pelobates cultripes</name>
    <name type="common">Western spadefoot toad</name>
    <dbReference type="NCBI Taxonomy" id="61616"/>
    <lineage>
        <taxon>Eukaryota</taxon>
        <taxon>Metazoa</taxon>
        <taxon>Chordata</taxon>
        <taxon>Craniata</taxon>
        <taxon>Vertebrata</taxon>
        <taxon>Euteleostomi</taxon>
        <taxon>Amphibia</taxon>
        <taxon>Batrachia</taxon>
        <taxon>Anura</taxon>
        <taxon>Pelobatoidea</taxon>
        <taxon>Pelobatidae</taxon>
        <taxon>Pelobates</taxon>
    </lineage>
</organism>
<dbReference type="GO" id="GO:0005737">
    <property type="term" value="C:cytoplasm"/>
    <property type="evidence" value="ECO:0007669"/>
    <property type="project" value="TreeGrafter"/>
</dbReference>
<dbReference type="SUPFAM" id="SSF49764">
    <property type="entry name" value="HSP20-like chaperones"/>
    <property type="match status" value="1"/>
</dbReference>
<dbReference type="InterPro" id="IPR008978">
    <property type="entry name" value="HSP20-like_chaperone"/>
</dbReference>
<comment type="similarity">
    <text evidence="1">Belongs to the PIH1 family.</text>
</comment>
<keyword evidence="5" id="KW-1185">Reference proteome</keyword>
<dbReference type="Proteomes" id="UP001295444">
    <property type="component" value="Chromosome 09"/>
</dbReference>
<dbReference type="GO" id="GO:0070286">
    <property type="term" value="P:axonemal dynein complex assembly"/>
    <property type="evidence" value="ECO:0007669"/>
    <property type="project" value="InterPro"/>
</dbReference>
<dbReference type="GO" id="GO:0030317">
    <property type="term" value="P:flagellated sperm motility"/>
    <property type="evidence" value="ECO:0007669"/>
    <property type="project" value="TreeGrafter"/>
</dbReference>
<sequence length="190" mass="21478">MDMLLSEFSSTHSIEALCSLLNNPIDEEQIDCNDSFSSSGLSGPGDIGPTNNLHPAAINTQKNSKEIWDKAEVTEEINDIFDQRVQPEYEIIFKQRVDSTDVFLGFSRKNPSTACCEDMLVRIQLPGTKASDVLLQVKNMFLDLRTPKYKLVLHLPHPVDEKTGKAQFMSVTDTLEVTLTMNREYDFINF</sequence>
<dbReference type="GO" id="GO:0045505">
    <property type="term" value="F:dynein intermediate chain binding"/>
    <property type="evidence" value="ECO:0007669"/>
    <property type="project" value="TreeGrafter"/>
</dbReference>
<dbReference type="Pfam" id="PF18201">
    <property type="entry name" value="PIH1_CS"/>
    <property type="match status" value="1"/>
</dbReference>
<accession>A0AAD1T160</accession>
<feature type="domain" description="PIH1D1/2/3 CS-like" evidence="3">
    <location>
        <begin position="86"/>
        <end position="180"/>
    </location>
</feature>
<evidence type="ECO:0000256" key="2">
    <source>
        <dbReference type="SAM" id="MobiDB-lite"/>
    </source>
</evidence>
<evidence type="ECO:0000256" key="1">
    <source>
        <dbReference type="ARBA" id="ARBA00008511"/>
    </source>
</evidence>
<reference evidence="4" key="1">
    <citation type="submission" date="2022-03" db="EMBL/GenBank/DDBJ databases">
        <authorList>
            <person name="Alioto T."/>
            <person name="Alioto T."/>
            <person name="Gomez Garrido J."/>
        </authorList>
    </citation>
    <scope>NUCLEOTIDE SEQUENCE</scope>
</reference>
<dbReference type="PANTHER" id="PTHR21083">
    <property type="entry name" value="TWISTER"/>
    <property type="match status" value="1"/>
</dbReference>
<dbReference type="EMBL" id="OW240920">
    <property type="protein sequence ID" value="CAH2315922.1"/>
    <property type="molecule type" value="Genomic_DNA"/>
</dbReference>
<protein>
    <recommendedName>
        <fullName evidence="3">PIH1D1/2/3 CS-like domain-containing protein</fullName>
    </recommendedName>
</protein>